<dbReference type="Gene3D" id="3.90.640.10">
    <property type="entry name" value="Actin, Chain A, domain 4"/>
    <property type="match status" value="1"/>
</dbReference>
<gene>
    <name evidence="2" type="ORF">P7K49_009386</name>
</gene>
<dbReference type="EMBL" id="JASSZA010000005">
    <property type="protein sequence ID" value="KAK2109640.1"/>
    <property type="molecule type" value="Genomic_DNA"/>
</dbReference>
<comment type="similarity">
    <text evidence="1">Belongs to the actin family.</text>
</comment>
<protein>
    <recommendedName>
        <fullName evidence="4">Beta-actin</fullName>
    </recommendedName>
</protein>
<evidence type="ECO:0000256" key="1">
    <source>
        <dbReference type="RuleBase" id="RU000487"/>
    </source>
</evidence>
<keyword evidence="3" id="KW-1185">Reference proteome</keyword>
<dbReference type="Gene3D" id="3.30.420.40">
    <property type="match status" value="2"/>
</dbReference>
<dbReference type="Proteomes" id="UP001266305">
    <property type="component" value="Unassembled WGS sequence"/>
</dbReference>
<evidence type="ECO:0000313" key="3">
    <source>
        <dbReference type="Proteomes" id="UP001266305"/>
    </source>
</evidence>
<accession>A0ABQ9VJU6</accession>
<dbReference type="SUPFAM" id="SSF53067">
    <property type="entry name" value="Actin-like ATPase domain"/>
    <property type="match status" value="1"/>
</dbReference>
<proteinExistence type="inferred from homology"/>
<name>A0ABQ9VJU6_SAGOE</name>
<comment type="caution">
    <text evidence="2">The sequence shown here is derived from an EMBL/GenBank/DDBJ whole genome shotgun (WGS) entry which is preliminary data.</text>
</comment>
<reference evidence="2 3" key="1">
    <citation type="submission" date="2023-05" db="EMBL/GenBank/DDBJ databases">
        <title>B98-5 Cell Line De Novo Hybrid Assembly: An Optical Mapping Approach.</title>
        <authorList>
            <person name="Kananen K."/>
            <person name="Auerbach J.A."/>
            <person name="Kautto E."/>
            <person name="Blachly J.S."/>
        </authorList>
    </citation>
    <scope>NUCLEOTIDE SEQUENCE [LARGE SCALE GENOMIC DNA]</scope>
    <source>
        <strain evidence="2">B95-8</strain>
        <tissue evidence="2">Cell line</tissue>
    </source>
</reference>
<organism evidence="2 3">
    <name type="scientific">Saguinus oedipus</name>
    <name type="common">Cotton-top tamarin</name>
    <name type="synonym">Oedipomidas oedipus</name>
    <dbReference type="NCBI Taxonomy" id="9490"/>
    <lineage>
        <taxon>Eukaryota</taxon>
        <taxon>Metazoa</taxon>
        <taxon>Chordata</taxon>
        <taxon>Craniata</taxon>
        <taxon>Vertebrata</taxon>
        <taxon>Euteleostomi</taxon>
        <taxon>Mammalia</taxon>
        <taxon>Eutheria</taxon>
        <taxon>Euarchontoglires</taxon>
        <taxon>Primates</taxon>
        <taxon>Haplorrhini</taxon>
        <taxon>Platyrrhini</taxon>
        <taxon>Cebidae</taxon>
        <taxon>Callitrichinae</taxon>
        <taxon>Saguinus</taxon>
    </lineage>
</organism>
<dbReference type="SMART" id="SM00268">
    <property type="entry name" value="ACTIN"/>
    <property type="match status" value="1"/>
</dbReference>
<evidence type="ECO:0000313" key="2">
    <source>
        <dbReference type="EMBL" id="KAK2109640.1"/>
    </source>
</evidence>
<evidence type="ECO:0008006" key="4">
    <source>
        <dbReference type="Google" id="ProtNLM"/>
    </source>
</evidence>
<dbReference type="Pfam" id="PF00022">
    <property type="entry name" value="Actin"/>
    <property type="match status" value="1"/>
</dbReference>
<dbReference type="PANTHER" id="PTHR11937">
    <property type="entry name" value="ACTIN"/>
    <property type="match status" value="1"/>
</dbReference>
<dbReference type="InterPro" id="IPR043129">
    <property type="entry name" value="ATPase_NBD"/>
</dbReference>
<dbReference type="InterPro" id="IPR004000">
    <property type="entry name" value="Actin"/>
</dbReference>
<sequence length="163" mass="18325">MKVLTECGYSFTSTTERDIVHDIKEKLCYITLDFEQEMATAASSSSLEKTFELPDGQVITISSEWHCQPSFQGMESCCIHKTAFSSIMKCDVDIHKDLHTNTKEITALAPSTMKIKVIVPPEGKYSVWMGSSILASLSTFQLMWISKQEYDKLGPSSVYPKCF</sequence>